<dbReference type="PANTHER" id="PTHR31901:SF5">
    <property type="entry name" value="JASMONOYL--L-AMINO ACID SYNTHETASE JAR1"/>
    <property type="match status" value="1"/>
</dbReference>
<dbReference type="InterPro" id="IPR004993">
    <property type="entry name" value="GH3"/>
</dbReference>
<keyword evidence="2" id="KW-1185">Reference proteome</keyword>
<comment type="caution">
    <text evidence="1">The sequence shown here is derived from an EMBL/GenBank/DDBJ whole genome shotgun (WGS) entry which is preliminary data.</text>
</comment>
<accession>A0A9P0ZDU1</accession>
<dbReference type="PANTHER" id="PTHR31901">
    <property type="entry name" value="GH3 DOMAIN-CONTAINING PROTEIN"/>
    <property type="match status" value="1"/>
</dbReference>
<proteinExistence type="predicted"/>
<sequence>MPVLKEDNLFNQEQIIEEFELLTKDSGKVQEDILRRFLEENKETEYLWKKCGLNGRTDPKSFKDCVPLVVHKDLEPYIQRIANGDSSPILTSKPISALSKSSGTTQGKPKYIPFTDDMFNSSLFVFR</sequence>
<reference evidence="1" key="1">
    <citation type="submission" date="2022-07" db="EMBL/GenBank/DDBJ databases">
        <authorList>
            <person name="Macas J."/>
            <person name="Novak P."/>
            <person name="Neumann P."/>
        </authorList>
    </citation>
    <scope>NUCLEOTIDE SEQUENCE</scope>
</reference>
<evidence type="ECO:0000313" key="1">
    <source>
        <dbReference type="EMBL" id="CAH9099955.1"/>
    </source>
</evidence>
<organism evidence="1 2">
    <name type="scientific">Cuscuta europaea</name>
    <name type="common">European dodder</name>
    <dbReference type="NCBI Taxonomy" id="41803"/>
    <lineage>
        <taxon>Eukaryota</taxon>
        <taxon>Viridiplantae</taxon>
        <taxon>Streptophyta</taxon>
        <taxon>Embryophyta</taxon>
        <taxon>Tracheophyta</taxon>
        <taxon>Spermatophyta</taxon>
        <taxon>Magnoliopsida</taxon>
        <taxon>eudicotyledons</taxon>
        <taxon>Gunneridae</taxon>
        <taxon>Pentapetalae</taxon>
        <taxon>asterids</taxon>
        <taxon>lamiids</taxon>
        <taxon>Solanales</taxon>
        <taxon>Convolvulaceae</taxon>
        <taxon>Cuscuteae</taxon>
        <taxon>Cuscuta</taxon>
        <taxon>Cuscuta subgen. Cuscuta</taxon>
    </lineage>
</organism>
<dbReference type="Pfam" id="PF03321">
    <property type="entry name" value="GH3"/>
    <property type="match status" value="1"/>
</dbReference>
<protein>
    <submittedName>
        <fullName evidence="1">Uncharacterized protein</fullName>
    </submittedName>
</protein>
<dbReference type="Proteomes" id="UP001152484">
    <property type="component" value="Unassembled WGS sequence"/>
</dbReference>
<feature type="non-terminal residue" evidence="1">
    <location>
        <position position="1"/>
    </location>
</feature>
<dbReference type="OrthoDB" id="1915431at2759"/>
<gene>
    <name evidence="1" type="ORF">CEURO_LOCUS14706</name>
</gene>
<dbReference type="GO" id="GO:0016881">
    <property type="term" value="F:acid-amino acid ligase activity"/>
    <property type="evidence" value="ECO:0007669"/>
    <property type="project" value="TreeGrafter"/>
</dbReference>
<dbReference type="GO" id="GO:0005737">
    <property type="term" value="C:cytoplasm"/>
    <property type="evidence" value="ECO:0007669"/>
    <property type="project" value="TreeGrafter"/>
</dbReference>
<dbReference type="EMBL" id="CAMAPE010000038">
    <property type="protein sequence ID" value="CAH9099955.1"/>
    <property type="molecule type" value="Genomic_DNA"/>
</dbReference>
<dbReference type="AlphaFoldDB" id="A0A9P0ZDU1"/>
<name>A0A9P0ZDU1_CUSEU</name>
<evidence type="ECO:0000313" key="2">
    <source>
        <dbReference type="Proteomes" id="UP001152484"/>
    </source>
</evidence>